<keyword evidence="1" id="KW-0245">EGF-like domain</keyword>
<feature type="signal peptide" evidence="4">
    <location>
        <begin position="1"/>
        <end position="22"/>
    </location>
</feature>
<keyword evidence="4" id="KW-0732">Signal</keyword>
<evidence type="ECO:0000313" key="6">
    <source>
        <dbReference type="Proteomes" id="UP001283361"/>
    </source>
</evidence>
<dbReference type="Gene3D" id="2.170.300.10">
    <property type="entry name" value="Tie2 ligand-binding domain superfamily"/>
    <property type="match status" value="1"/>
</dbReference>
<dbReference type="InterPro" id="IPR042635">
    <property type="entry name" value="MEGF10/SREC1/2-like"/>
</dbReference>
<dbReference type="AlphaFoldDB" id="A0AAE0ZIS5"/>
<keyword evidence="6" id="KW-1185">Reference proteome</keyword>
<feature type="transmembrane region" description="Helical" evidence="3">
    <location>
        <begin position="207"/>
        <end position="232"/>
    </location>
</feature>
<protein>
    <submittedName>
        <fullName evidence="5">Uncharacterized protein</fullName>
    </submittedName>
</protein>
<dbReference type="GO" id="GO:0005044">
    <property type="term" value="F:scavenger receptor activity"/>
    <property type="evidence" value="ECO:0007669"/>
    <property type="project" value="InterPro"/>
</dbReference>
<dbReference type="PANTHER" id="PTHR24043">
    <property type="entry name" value="SCAVENGER RECEPTOR CLASS F"/>
    <property type="match status" value="1"/>
</dbReference>
<gene>
    <name evidence="5" type="ORF">RRG08_044721</name>
</gene>
<evidence type="ECO:0000256" key="3">
    <source>
        <dbReference type="SAM" id="Phobius"/>
    </source>
</evidence>
<name>A0AAE0ZIS5_9GAST</name>
<keyword evidence="3" id="KW-0812">Transmembrane</keyword>
<accession>A0AAE0ZIS5</accession>
<sequence>MLKISQLHVAVVIFTRVLFSTCYDAENSLVCSVYCKGSLCDADTGRCTDGCVPGYNGQYCCPRDKYGPECDQRCSENCRWPRFCHSLNGRCDYGCADGFQGQFCDRKCDNGFFGPNCVIPCQVNCGSQGPLCHHVTGACNFYSECARGTYGPGCSMACSTRCGGQDNLCDPRTGHCINGCDAGFTGNQCNLSLSQQAASEESSGPNIGALVGGIIAAVVVVAVLAVVAVIIWRKRQAARRDCRLSHSENSQPHIPEPTVGKERQEEPSACRNDRPHQYYNTPIPSTDPREGRAGPAGSDHCGYPLDCLKDSSVYDTPADSLDQTECPYQVISEAEQAPPGNANDYDAGYYISLDGGHI</sequence>
<keyword evidence="3" id="KW-0472">Membrane</keyword>
<comment type="caution">
    <text evidence="5">The sequence shown here is derived from an EMBL/GenBank/DDBJ whole genome shotgun (WGS) entry which is preliminary data.</text>
</comment>
<dbReference type="EMBL" id="JAWDGP010003905">
    <property type="protein sequence ID" value="KAK3769526.1"/>
    <property type="molecule type" value="Genomic_DNA"/>
</dbReference>
<reference evidence="5" key="1">
    <citation type="journal article" date="2023" name="G3 (Bethesda)">
        <title>A reference genome for the long-term kleptoplast-retaining sea slug Elysia crispata morphotype clarki.</title>
        <authorList>
            <person name="Eastman K.E."/>
            <person name="Pendleton A.L."/>
            <person name="Shaikh M.A."/>
            <person name="Suttiyut T."/>
            <person name="Ogas R."/>
            <person name="Tomko P."/>
            <person name="Gavelis G."/>
            <person name="Widhalm J.R."/>
            <person name="Wisecaver J.H."/>
        </authorList>
    </citation>
    <scope>NUCLEOTIDE SEQUENCE</scope>
    <source>
        <strain evidence="5">ECLA1</strain>
    </source>
</reference>
<dbReference type="Proteomes" id="UP001283361">
    <property type="component" value="Unassembled WGS sequence"/>
</dbReference>
<evidence type="ECO:0000313" key="5">
    <source>
        <dbReference type="EMBL" id="KAK3769526.1"/>
    </source>
</evidence>
<evidence type="ECO:0000256" key="1">
    <source>
        <dbReference type="ARBA" id="ARBA00022536"/>
    </source>
</evidence>
<evidence type="ECO:0000256" key="4">
    <source>
        <dbReference type="SAM" id="SignalP"/>
    </source>
</evidence>
<proteinExistence type="predicted"/>
<keyword evidence="3" id="KW-1133">Transmembrane helix</keyword>
<evidence type="ECO:0000256" key="2">
    <source>
        <dbReference type="SAM" id="MobiDB-lite"/>
    </source>
</evidence>
<dbReference type="PANTHER" id="PTHR24043:SF8">
    <property type="entry name" value="EGF-LIKE DOMAIN-CONTAINING PROTEIN"/>
    <property type="match status" value="1"/>
</dbReference>
<feature type="compositionally biased region" description="Basic and acidic residues" evidence="2">
    <location>
        <begin position="259"/>
        <end position="276"/>
    </location>
</feature>
<feature type="chain" id="PRO_5042110962" evidence="4">
    <location>
        <begin position="23"/>
        <end position="358"/>
    </location>
</feature>
<organism evidence="5 6">
    <name type="scientific">Elysia crispata</name>
    <name type="common">lettuce slug</name>
    <dbReference type="NCBI Taxonomy" id="231223"/>
    <lineage>
        <taxon>Eukaryota</taxon>
        <taxon>Metazoa</taxon>
        <taxon>Spiralia</taxon>
        <taxon>Lophotrochozoa</taxon>
        <taxon>Mollusca</taxon>
        <taxon>Gastropoda</taxon>
        <taxon>Heterobranchia</taxon>
        <taxon>Euthyneura</taxon>
        <taxon>Panpulmonata</taxon>
        <taxon>Sacoglossa</taxon>
        <taxon>Placobranchoidea</taxon>
        <taxon>Plakobranchidae</taxon>
        <taxon>Elysia</taxon>
    </lineage>
</organism>
<feature type="region of interest" description="Disordered" evidence="2">
    <location>
        <begin position="242"/>
        <end position="297"/>
    </location>
</feature>